<sequence>GLKLHQERFRLYTRKSFLTKRVLKHWERLSREVVESPSLEVFKRIIDVMLRDIV</sequence>
<feature type="non-terminal residue" evidence="1">
    <location>
        <position position="1"/>
    </location>
</feature>
<keyword evidence="2" id="KW-1185">Reference proteome</keyword>
<organism evidence="1 2">
    <name type="scientific">Buceros rhinoceros silvestris</name>
    <dbReference type="NCBI Taxonomy" id="175836"/>
    <lineage>
        <taxon>Eukaryota</taxon>
        <taxon>Metazoa</taxon>
        <taxon>Chordata</taxon>
        <taxon>Craniata</taxon>
        <taxon>Vertebrata</taxon>
        <taxon>Euteleostomi</taxon>
        <taxon>Archelosauria</taxon>
        <taxon>Archosauria</taxon>
        <taxon>Dinosauria</taxon>
        <taxon>Saurischia</taxon>
        <taxon>Theropoda</taxon>
        <taxon>Coelurosauria</taxon>
        <taxon>Aves</taxon>
        <taxon>Neognathae</taxon>
        <taxon>Neoaves</taxon>
        <taxon>Telluraves</taxon>
        <taxon>Coraciimorphae</taxon>
        <taxon>Bucerotiformes</taxon>
        <taxon>Bucerotidae</taxon>
        <taxon>Buceros</taxon>
    </lineage>
</organism>
<accession>A0A091HVU7</accession>
<evidence type="ECO:0000313" key="2">
    <source>
        <dbReference type="Proteomes" id="UP000054064"/>
    </source>
</evidence>
<feature type="non-terminal residue" evidence="1">
    <location>
        <position position="54"/>
    </location>
</feature>
<reference evidence="1 2" key="1">
    <citation type="submission" date="2014-04" db="EMBL/GenBank/DDBJ databases">
        <title>Genome evolution of avian class.</title>
        <authorList>
            <person name="Zhang G."/>
            <person name="Li C."/>
        </authorList>
    </citation>
    <scope>NUCLEOTIDE SEQUENCE [LARGE SCALE GENOMIC DNA]</scope>
    <source>
        <strain evidence="1">BGI_N320</strain>
    </source>
</reference>
<dbReference type="AlphaFoldDB" id="A0A091HVU7"/>
<dbReference type="Proteomes" id="UP000054064">
    <property type="component" value="Unassembled WGS sequence"/>
</dbReference>
<gene>
    <name evidence="1" type="ORF">N320_02277</name>
</gene>
<name>A0A091HVU7_BUCRH</name>
<evidence type="ECO:0000313" key="1">
    <source>
        <dbReference type="EMBL" id="KFO91383.1"/>
    </source>
</evidence>
<proteinExistence type="predicted"/>
<dbReference type="EMBL" id="KL526629">
    <property type="protein sequence ID" value="KFO91383.1"/>
    <property type="molecule type" value="Genomic_DNA"/>
</dbReference>
<protein>
    <submittedName>
        <fullName evidence="1">Uncharacterized protein</fullName>
    </submittedName>
</protein>